<gene>
    <name evidence="2" type="ORF">A1O9_06034</name>
</gene>
<reference evidence="2 3" key="1">
    <citation type="submission" date="2013-03" db="EMBL/GenBank/DDBJ databases">
        <title>The Genome Sequence of Exophiala aquamarina CBS 119918.</title>
        <authorList>
            <consortium name="The Broad Institute Genomics Platform"/>
            <person name="Cuomo C."/>
            <person name="de Hoog S."/>
            <person name="Gorbushina A."/>
            <person name="Walker B."/>
            <person name="Young S.K."/>
            <person name="Zeng Q."/>
            <person name="Gargeya S."/>
            <person name="Fitzgerald M."/>
            <person name="Haas B."/>
            <person name="Abouelleil A."/>
            <person name="Allen A.W."/>
            <person name="Alvarado L."/>
            <person name="Arachchi H.M."/>
            <person name="Berlin A.M."/>
            <person name="Chapman S.B."/>
            <person name="Gainer-Dewar J."/>
            <person name="Goldberg J."/>
            <person name="Griggs A."/>
            <person name="Gujja S."/>
            <person name="Hansen M."/>
            <person name="Howarth C."/>
            <person name="Imamovic A."/>
            <person name="Ireland A."/>
            <person name="Larimer J."/>
            <person name="McCowan C."/>
            <person name="Murphy C."/>
            <person name="Pearson M."/>
            <person name="Poon T.W."/>
            <person name="Priest M."/>
            <person name="Roberts A."/>
            <person name="Saif S."/>
            <person name="Shea T."/>
            <person name="Sisk P."/>
            <person name="Sykes S."/>
            <person name="Wortman J."/>
            <person name="Nusbaum C."/>
            <person name="Birren B."/>
        </authorList>
    </citation>
    <scope>NUCLEOTIDE SEQUENCE [LARGE SCALE GENOMIC DNA]</scope>
    <source>
        <strain evidence="2 3">CBS 119918</strain>
    </source>
</reference>
<evidence type="ECO:0000256" key="1">
    <source>
        <dbReference type="SAM" id="SignalP"/>
    </source>
</evidence>
<protein>
    <submittedName>
        <fullName evidence="2">Uncharacterized protein</fullName>
    </submittedName>
</protein>
<dbReference type="EMBL" id="AMGV01000004">
    <property type="protein sequence ID" value="KEF58111.1"/>
    <property type="molecule type" value="Genomic_DNA"/>
</dbReference>
<sequence>MPAMHHTISLLCSLLAASVHAQGSSCTIVDSVQHTFYGFPDNDPPGPATAYDCGRNFTAGGTGTFSDPLTMASAEGQFEQCEVVYVPHLRKYVVYEDFCQQCTDDWELGIHHIDIWTGSPDLSGGDSQINCENNLTPDDSLSIVRNPAADLEVDATVLYDPVTDVCETSHIDPTFNIGDFC</sequence>
<organism evidence="2 3">
    <name type="scientific">Exophiala aquamarina CBS 119918</name>
    <dbReference type="NCBI Taxonomy" id="1182545"/>
    <lineage>
        <taxon>Eukaryota</taxon>
        <taxon>Fungi</taxon>
        <taxon>Dikarya</taxon>
        <taxon>Ascomycota</taxon>
        <taxon>Pezizomycotina</taxon>
        <taxon>Eurotiomycetes</taxon>
        <taxon>Chaetothyriomycetidae</taxon>
        <taxon>Chaetothyriales</taxon>
        <taxon>Herpotrichiellaceae</taxon>
        <taxon>Exophiala</taxon>
    </lineage>
</organism>
<proteinExistence type="predicted"/>
<name>A0A072PE15_9EURO</name>
<dbReference type="OrthoDB" id="5332384at2759"/>
<comment type="caution">
    <text evidence="2">The sequence shown here is derived from an EMBL/GenBank/DDBJ whole genome shotgun (WGS) entry which is preliminary data.</text>
</comment>
<keyword evidence="3" id="KW-1185">Reference proteome</keyword>
<dbReference type="GeneID" id="25280954"/>
<feature type="chain" id="PRO_5001683415" evidence="1">
    <location>
        <begin position="22"/>
        <end position="181"/>
    </location>
</feature>
<accession>A0A072PE15</accession>
<evidence type="ECO:0000313" key="3">
    <source>
        <dbReference type="Proteomes" id="UP000027920"/>
    </source>
</evidence>
<evidence type="ECO:0000313" key="2">
    <source>
        <dbReference type="EMBL" id="KEF58111.1"/>
    </source>
</evidence>
<dbReference type="Proteomes" id="UP000027920">
    <property type="component" value="Unassembled WGS sequence"/>
</dbReference>
<dbReference type="HOGENOM" id="CLU_094639_0_0_1"/>
<feature type="signal peptide" evidence="1">
    <location>
        <begin position="1"/>
        <end position="21"/>
    </location>
</feature>
<dbReference type="AlphaFoldDB" id="A0A072PE15"/>
<dbReference type="VEuPathDB" id="FungiDB:A1O9_06034"/>
<keyword evidence="1" id="KW-0732">Signal</keyword>
<dbReference type="RefSeq" id="XP_013260701.1">
    <property type="nucleotide sequence ID" value="XM_013405247.1"/>
</dbReference>